<evidence type="ECO:0000256" key="12">
    <source>
        <dbReference type="SAM" id="SignalP"/>
    </source>
</evidence>
<reference evidence="16" key="1">
    <citation type="submission" date="2017-02" db="UniProtKB">
        <authorList>
            <consortium name="WormBaseParasite"/>
        </authorList>
    </citation>
    <scope>IDENTIFICATION</scope>
</reference>
<evidence type="ECO:0000256" key="6">
    <source>
        <dbReference type="ARBA" id="ARBA00022723"/>
    </source>
</evidence>
<sequence length="166" mass="18616">MCRLFVIFVFVDTVGPKATYQTKLQKEFPNLCITVSEKADSRYAIVGAASIVAKVVRDELLKKWVFVEGGVKVPEDGFGSGYPGDPNTKKFLKSSVDSVFGYSSLVRFSWKTAESALNKLAVRCQWADPVVASRPTWFLYGDAKYGIKPLRNSFFTDRYISNVVKF</sequence>
<dbReference type="Pfam" id="PF01351">
    <property type="entry name" value="RNase_HII"/>
    <property type="match status" value="1"/>
</dbReference>
<keyword evidence="15" id="KW-1185">Reference proteome</keyword>
<dbReference type="GO" id="GO:0003723">
    <property type="term" value="F:RNA binding"/>
    <property type="evidence" value="ECO:0007669"/>
    <property type="project" value="UniProtKB-UniRule"/>
</dbReference>
<comment type="similarity">
    <text evidence="4">Belongs to the RNase HII family. Eukaryotic subfamily.</text>
</comment>
<feature type="domain" description="RNase H type-2" evidence="13">
    <location>
        <begin position="1"/>
        <end position="122"/>
    </location>
</feature>
<dbReference type="InterPro" id="IPR023160">
    <property type="entry name" value="RNase_HII_hlx-loop-hlx_cap_dom"/>
</dbReference>
<comment type="cofactor">
    <cofactor evidence="2">
        <name>Mn(2+)</name>
        <dbReference type="ChEBI" id="CHEBI:29035"/>
    </cofactor>
</comment>
<evidence type="ECO:0000256" key="5">
    <source>
        <dbReference type="ARBA" id="ARBA00022722"/>
    </source>
</evidence>
<comment type="function">
    <text evidence="11">Endonuclease that specifically degrades the RNA of RNA-DNA hybrids.</text>
</comment>
<evidence type="ECO:0000256" key="9">
    <source>
        <dbReference type="ARBA" id="ARBA00024981"/>
    </source>
</evidence>
<dbReference type="Gene3D" id="3.30.420.10">
    <property type="entry name" value="Ribonuclease H-like superfamily/Ribonuclease H"/>
    <property type="match status" value="1"/>
</dbReference>
<dbReference type="OrthoDB" id="7462577at2759"/>
<dbReference type="GO" id="GO:0046872">
    <property type="term" value="F:metal ion binding"/>
    <property type="evidence" value="ECO:0007669"/>
    <property type="project" value="UniProtKB-KW"/>
</dbReference>
<accession>A0A0N4VHI9</accession>
<feature type="chain" id="PRO_5043122942" description="Ribonuclease" evidence="12">
    <location>
        <begin position="17"/>
        <end position="166"/>
    </location>
</feature>
<proteinExistence type="inferred from homology"/>
<dbReference type="GO" id="GO:0006298">
    <property type="term" value="P:mismatch repair"/>
    <property type="evidence" value="ECO:0007669"/>
    <property type="project" value="TreeGrafter"/>
</dbReference>
<dbReference type="EMBL" id="UXUI01010187">
    <property type="protein sequence ID" value="VDD94884.1"/>
    <property type="molecule type" value="Genomic_DNA"/>
</dbReference>
<evidence type="ECO:0000313" key="14">
    <source>
        <dbReference type="EMBL" id="VDD94884.1"/>
    </source>
</evidence>
<dbReference type="PROSITE" id="PS51975">
    <property type="entry name" value="RNASE_H_2"/>
    <property type="match status" value="1"/>
</dbReference>
<dbReference type="GO" id="GO:0043137">
    <property type="term" value="P:DNA replication, removal of RNA primer"/>
    <property type="evidence" value="ECO:0007669"/>
    <property type="project" value="TreeGrafter"/>
</dbReference>
<reference evidence="14 15" key="2">
    <citation type="submission" date="2018-10" db="EMBL/GenBank/DDBJ databases">
        <authorList>
            <consortium name="Pathogen Informatics"/>
        </authorList>
    </citation>
    <scope>NUCLEOTIDE SEQUENCE [LARGE SCALE GENOMIC DNA]</scope>
</reference>
<dbReference type="STRING" id="51028.A0A0N4VHI9"/>
<evidence type="ECO:0000259" key="13">
    <source>
        <dbReference type="PROSITE" id="PS51975"/>
    </source>
</evidence>
<feature type="signal peptide" evidence="12">
    <location>
        <begin position="1"/>
        <end position="16"/>
    </location>
</feature>
<keyword evidence="12" id="KW-0732">Signal</keyword>
<dbReference type="AlphaFoldDB" id="A0A0N4VHI9"/>
<evidence type="ECO:0000256" key="1">
    <source>
        <dbReference type="ARBA" id="ARBA00000077"/>
    </source>
</evidence>
<dbReference type="Proteomes" id="UP000274131">
    <property type="component" value="Unassembled WGS sequence"/>
</dbReference>
<comment type="cofactor">
    <cofactor evidence="3">
        <name>Mg(2+)</name>
        <dbReference type="ChEBI" id="CHEBI:18420"/>
    </cofactor>
</comment>
<dbReference type="InterPro" id="IPR001352">
    <property type="entry name" value="RNase_HII/HIII"/>
</dbReference>
<name>A0A0N4VHI9_ENTVE</name>
<comment type="function">
    <text evidence="9">Catalytic subunit of RNase HII, an endonuclease that specifically degrades the RNA of RNA:DNA hybrids. Participates in DNA replication, possibly by mediating the removal of lagging-strand Okazaki fragment RNA primers during DNA replication. Mediates the excision of single ribonucleotides from DNA:RNA duplexes.</text>
</comment>
<evidence type="ECO:0000256" key="7">
    <source>
        <dbReference type="ARBA" id="ARBA00022759"/>
    </source>
</evidence>
<dbReference type="SUPFAM" id="SSF53098">
    <property type="entry name" value="Ribonuclease H-like"/>
    <property type="match status" value="1"/>
</dbReference>
<evidence type="ECO:0000313" key="15">
    <source>
        <dbReference type="Proteomes" id="UP000274131"/>
    </source>
</evidence>
<comment type="caution">
    <text evidence="10">Lacks conserved residue(s) required for the propagation of feature annotation.</text>
</comment>
<evidence type="ECO:0000256" key="4">
    <source>
        <dbReference type="ARBA" id="ARBA00007058"/>
    </source>
</evidence>
<evidence type="ECO:0000313" key="16">
    <source>
        <dbReference type="WBParaSite" id="EVEC_0001029001-mRNA-1"/>
    </source>
</evidence>
<dbReference type="InterPro" id="IPR036397">
    <property type="entry name" value="RNaseH_sf"/>
</dbReference>
<dbReference type="Gene3D" id="1.10.10.460">
    <property type="entry name" value="Ribonuclease hii. Domain 2"/>
    <property type="match status" value="1"/>
</dbReference>
<evidence type="ECO:0000256" key="3">
    <source>
        <dbReference type="ARBA" id="ARBA00001946"/>
    </source>
</evidence>
<keyword evidence="7 11" id="KW-0255">Endonuclease</keyword>
<keyword evidence="6" id="KW-0479">Metal-binding</keyword>
<dbReference type="InterPro" id="IPR024567">
    <property type="entry name" value="RNase_HII/HIII_dom"/>
</dbReference>
<dbReference type="WBParaSite" id="EVEC_0001029001-mRNA-1">
    <property type="protein sequence ID" value="EVEC_0001029001-mRNA-1"/>
    <property type="gene ID" value="EVEC_0001029001"/>
</dbReference>
<evidence type="ECO:0000256" key="11">
    <source>
        <dbReference type="RuleBase" id="RU003515"/>
    </source>
</evidence>
<keyword evidence="5 11" id="KW-0540">Nuclease</keyword>
<protein>
    <recommendedName>
        <fullName evidence="11">Ribonuclease</fullName>
        <ecNumber evidence="11">3.1.26.4</ecNumber>
    </recommendedName>
</protein>
<comment type="catalytic activity">
    <reaction evidence="1 11">
        <text>Endonucleolytic cleavage to 5'-phosphomonoester.</text>
        <dbReference type="EC" id="3.1.26.4"/>
    </reaction>
</comment>
<dbReference type="EC" id="3.1.26.4" evidence="11"/>
<dbReference type="InterPro" id="IPR012337">
    <property type="entry name" value="RNaseH-like_sf"/>
</dbReference>
<evidence type="ECO:0000256" key="2">
    <source>
        <dbReference type="ARBA" id="ARBA00001936"/>
    </source>
</evidence>
<evidence type="ECO:0000256" key="8">
    <source>
        <dbReference type="ARBA" id="ARBA00022801"/>
    </source>
</evidence>
<dbReference type="PANTHER" id="PTHR10954:SF7">
    <property type="entry name" value="RIBONUCLEASE H2 SUBUNIT A"/>
    <property type="match status" value="1"/>
</dbReference>
<organism evidence="16">
    <name type="scientific">Enterobius vermicularis</name>
    <name type="common">Human pinworm</name>
    <dbReference type="NCBI Taxonomy" id="51028"/>
    <lineage>
        <taxon>Eukaryota</taxon>
        <taxon>Metazoa</taxon>
        <taxon>Ecdysozoa</taxon>
        <taxon>Nematoda</taxon>
        <taxon>Chromadorea</taxon>
        <taxon>Rhabditida</taxon>
        <taxon>Spirurina</taxon>
        <taxon>Oxyuridomorpha</taxon>
        <taxon>Oxyuroidea</taxon>
        <taxon>Oxyuridae</taxon>
        <taxon>Enterobius</taxon>
    </lineage>
</organism>
<evidence type="ECO:0000256" key="10">
    <source>
        <dbReference type="PROSITE-ProRule" id="PRU01319"/>
    </source>
</evidence>
<dbReference type="GO" id="GO:0032299">
    <property type="term" value="C:ribonuclease H2 complex"/>
    <property type="evidence" value="ECO:0007669"/>
    <property type="project" value="TreeGrafter"/>
</dbReference>
<dbReference type="PANTHER" id="PTHR10954">
    <property type="entry name" value="RIBONUCLEASE H2 SUBUNIT A"/>
    <property type="match status" value="1"/>
</dbReference>
<dbReference type="GO" id="GO:0004523">
    <property type="term" value="F:RNA-DNA hybrid ribonuclease activity"/>
    <property type="evidence" value="ECO:0007669"/>
    <property type="project" value="UniProtKB-EC"/>
</dbReference>
<dbReference type="FunFam" id="1.10.10.460:FF:000001">
    <property type="entry name" value="Ribonuclease"/>
    <property type="match status" value="1"/>
</dbReference>
<keyword evidence="8 11" id="KW-0378">Hydrolase</keyword>
<gene>
    <name evidence="14" type="ORF">EVEC_LOCUS9635</name>
</gene>